<evidence type="ECO:0000313" key="3">
    <source>
        <dbReference type="Proteomes" id="UP000077363"/>
    </source>
</evidence>
<dbReference type="PATRIC" id="fig|1182568.3.peg.2205"/>
<protein>
    <submittedName>
        <fullName evidence="2">Uncharacterized protein</fullName>
    </submittedName>
</protein>
<sequence length="170" mass="17001">MRSFLLACLMVSSSAVAGGSGGGRVLPPAPTRLPASAPVQSGQAWVLAGTTADGEQFQTVLKLSADAPQLDGAWTFRADRGVLLYDSAAQSVVALDLKEVAEGGLALACVRVGRLTAGAGEGVLVSGTAPQVAARLEEAFAVASATPDPADLAAAAAGLRLGRCTLTQQN</sequence>
<dbReference type="STRING" id="1182568.SU48_10615"/>
<evidence type="ECO:0000256" key="1">
    <source>
        <dbReference type="SAM" id="SignalP"/>
    </source>
</evidence>
<feature type="signal peptide" evidence="1">
    <location>
        <begin position="1"/>
        <end position="17"/>
    </location>
</feature>
<feature type="chain" id="PRO_5008000581" evidence="1">
    <location>
        <begin position="18"/>
        <end position="170"/>
    </location>
</feature>
<name>A0A172TAU8_9DEIO</name>
<reference evidence="2 3" key="1">
    <citation type="submission" date="2015-01" db="EMBL/GenBank/DDBJ databases">
        <title>Deinococcus puniceus/DY1/ whole genome sequencing.</title>
        <authorList>
            <person name="Kim M.K."/>
            <person name="Srinivasan S."/>
            <person name="Lee J.-J."/>
        </authorList>
    </citation>
    <scope>NUCLEOTIDE SEQUENCE [LARGE SCALE GENOMIC DNA]</scope>
    <source>
        <strain evidence="2 3">DY1</strain>
    </source>
</reference>
<proteinExistence type="predicted"/>
<keyword evidence="1" id="KW-0732">Signal</keyword>
<gene>
    <name evidence="2" type="ORF">SU48_10615</name>
</gene>
<dbReference type="AlphaFoldDB" id="A0A172TAU8"/>
<dbReference type="OrthoDB" id="74152at2"/>
<dbReference type="Proteomes" id="UP000077363">
    <property type="component" value="Chromosome"/>
</dbReference>
<evidence type="ECO:0000313" key="2">
    <source>
        <dbReference type="EMBL" id="ANE44149.1"/>
    </source>
</evidence>
<accession>A0A172TAU8</accession>
<dbReference type="RefSeq" id="WP_064015231.1">
    <property type="nucleotide sequence ID" value="NZ_CP011387.1"/>
</dbReference>
<organism evidence="2 3">
    <name type="scientific">Deinococcus puniceus</name>
    <dbReference type="NCBI Taxonomy" id="1182568"/>
    <lineage>
        <taxon>Bacteria</taxon>
        <taxon>Thermotogati</taxon>
        <taxon>Deinococcota</taxon>
        <taxon>Deinococci</taxon>
        <taxon>Deinococcales</taxon>
        <taxon>Deinococcaceae</taxon>
        <taxon>Deinococcus</taxon>
    </lineage>
</organism>
<dbReference type="EMBL" id="CP011387">
    <property type="protein sequence ID" value="ANE44149.1"/>
    <property type="molecule type" value="Genomic_DNA"/>
</dbReference>
<dbReference type="KEGG" id="dpu:SU48_10615"/>
<keyword evidence="3" id="KW-1185">Reference proteome</keyword>